<dbReference type="GO" id="GO:0034626">
    <property type="term" value="P:fatty acid elongation, polyunsaturated fatty acid"/>
    <property type="evidence" value="ECO:0007669"/>
    <property type="project" value="TreeGrafter"/>
</dbReference>
<evidence type="ECO:0000256" key="6">
    <source>
        <dbReference type="ARBA" id="ARBA00022989"/>
    </source>
</evidence>
<feature type="transmembrane region" description="Helical" evidence="10">
    <location>
        <begin position="58"/>
        <end position="84"/>
    </location>
</feature>
<dbReference type="OrthoDB" id="434092at2759"/>
<keyword evidence="5 10" id="KW-0276">Fatty acid metabolism</keyword>
<keyword evidence="6 10" id="KW-1133">Transmembrane helix</keyword>
<dbReference type="InterPro" id="IPR030457">
    <property type="entry name" value="ELO_CS"/>
</dbReference>
<evidence type="ECO:0000256" key="1">
    <source>
        <dbReference type="ARBA" id="ARBA00004141"/>
    </source>
</evidence>
<dbReference type="GO" id="GO:0009922">
    <property type="term" value="F:fatty acid elongase activity"/>
    <property type="evidence" value="ECO:0007669"/>
    <property type="project" value="UniProtKB-EC"/>
</dbReference>
<dbReference type="GO" id="GO:0034625">
    <property type="term" value="P:fatty acid elongation, monounsaturated fatty acid"/>
    <property type="evidence" value="ECO:0007669"/>
    <property type="project" value="TreeGrafter"/>
</dbReference>
<dbReference type="GO" id="GO:0005789">
    <property type="term" value="C:endoplasmic reticulum membrane"/>
    <property type="evidence" value="ECO:0007669"/>
    <property type="project" value="TreeGrafter"/>
</dbReference>
<comment type="subcellular location">
    <subcellularLocation>
        <location evidence="1">Membrane</location>
        <topology evidence="1">Multi-pass membrane protein</topology>
    </subcellularLocation>
</comment>
<evidence type="ECO:0000256" key="8">
    <source>
        <dbReference type="ARBA" id="ARBA00023136"/>
    </source>
</evidence>
<evidence type="ECO:0000256" key="5">
    <source>
        <dbReference type="ARBA" id="ARBA00022832"/>
    </source>
</evidence>
<dbReference type="AlphaFoldDB" id="A0A6P4ISS0"/>
<feature type="transmembrane region" description="Helical" evidence="10">
    <location>
        <begin position="159"/>
        <end position="180"/>
    </location>
</feature>
<feature type="transmembrane region" description="Helical" evidence="10">
    <location>
        <begin position="20"/>
        <end position="37"/>
    </location>
</feature>
<evidence type="ECO:0000313" key="11">
    <source>
        <dbReference type="Proteomes" id="UP001652661"/>
    </source>
</evidence>
<feature type="transmembrane region" description="Helical" evidence="10">
    <location>
        <begin position="232"/>
        <end position="252"/>
    </location>
</feature>
<evidence type="ECO:0000256" key="9">
    <source>
        <dbReference type="ARBA" id="ARBA00023160"/>
    </source>
</evidence>
<dbReference type="GO" id="GO:0019367">
    <property type="term" value="P:fatty acid elongation, saturated fatty acid"/>
    <property type="evidence" value="ECO:0007669"/>
    <property type="project" value="TreeGrafter"/>
</dbReference>
<keyword evidence="4 10" id="KW-0812">Transmembrane</keyword>
<dbReference type="PANTHER" id="PTHR11157">
    <property type="entry name" value="FATTY ACID ACYL TRANSFERASE-RELATED"/>
    <property type="match status" value="1"/>
</dbReference>
<protein>
    <recommendedName>
        <fullName evidence="10">Elongation of very long chain fatty acids protein</fullName>
        <ecNumber evidence="10">2.3.1.199</ecNumber>
    </recommendedName>
    <alternativeName>
        <fullName evidence="10">Very-long-chain 3-oxoacyl-CoA synthase</fullName>
    </alternativeName>
</protein>
<sequence length="263" mass="31046">MIEILNMTSSGDPVQLPLMGSPWSTLIILSAYLLIALKPGRKFMENREPFDLRGVIKVYNLVQILYNSLMLACGLYFLIFLKAYDLSCVHRLPLDHEHKNWERVLAYAYYFNKYMDLAETIFFLLRKKFRQITFLHVFHHFNLALFGYFYMTFSGYGGVMFPVCLLNVAVHIIMYTYYYLSSVSTKVQASLWWKKYITIVQLVQFLLGFIYFSNTLRRPNCDVSQTVIYPGMLLQISFFVLFGNFYVRAYILPGRKQSRRKML</sequence>
<reference evidence="12" key="1">
    <citation type="submission" date="2025-08" db="UniProtKB">
        <authorList>
            <consortium name="RefSeq"/>
        </authorList>
    </citation>
    <scope>IDENTIFICATION</scope>
    <source>
        <strain evidence="12">14028-0561.14</strain>
        <tissue evidence="12">Whole fly</tissue>
    </source>
</reference>
<evidence type="ECO:0000256" key="10">
    <source>
        <dbReference type="RuleBase" id="RU361115"/>
    </source>
</evidence>
<comment type="catalytic activity">
    <reaction evidence="10">
        <text>a very-long-chain acyl-CoA + malonyl-CoA + H(+) = a very-long-chain 3-oxoacyl-CoA + CO2 + CoA</text>
        <dbReference type="Rhea" id="RHEA:32727"/>
        <dbReference type="ChEBI" id="CHEBI:15378"/>
        <dbReference type="ChEBI" id="CHEBI:16526"/>
        <dbReference type="ChEBI" id="CHEBI:57287"/>
        <dbReference type="ChEBI" id="CHEBI:57384"/>
        <dbReference type="ChEBI" id="CHEBI:90725"/>
        <dbReference type="ChEBI" id="CHEBI:90736"/>
        <dbReference type="EC" id="2.3.1.199"/>
    </reaction>
</comment>
<proteinExistence type="inferred from homology"/>
<keyword evidence="3 10" id="KW-0808">Transferase</keyword>
<evidence type="ECO:0000256" key="7">
    <source>
        <dbReference type="ARBA" id="ARBA00023098"/>
    </source>
</evidence>
<organism evidence="11 12">
    <name type="scientific">Drosophila kikkawai</name>
    <name type="common">Fruit fly</name>
    <dbReference type="NCBI Taxonomy" id="30033"/>
    <lineage>
        <taxon>Eukaryota</taxon>
        <taxon>Metazoa</taxon>
        <taxon>Ecdysozoa</taxon>
        <taxon>Arthropoda</taxon>
        <taxon>Hexapoda</taxon>
        <taxon>Insecta</taxon>
        <taxon>Pterygota</taxon>
        <taxon>Neoptera</taxon>
        <taxon>Endopterygota</taxon>
        <taxon>Diptera</taxon>
        <taxon>Brachycera</taxon>
        <taxon>Muscomorpha</taxon>
        <taxon>Ephydroidea</taxon>
        <taxon>Drosophilidae</taxon>
        <taxon>Drosophila</taxon>
        <taxon>Sophophora</taxon>
    </lineage>
</organism>
<feature type="transmembrane region" description="Helical" evidence="10">
    <location>
        <begin position="132"/>
        <end position="153"/>
    </location>
</feature>
<feature type="transmembrane region" description="Helical" evidence="10">
    <location>
        <begin position="104"/>
        <end position="125"/>
    </location>
</feature>
<dbReference type="PROSITE" id="PS01188">
    <property type="entry name" value="ELO"/>
    <property type="match status" value="1"/>
</dbReference>
<dbReference type="GO" id="GO:0030148">
    <property type="term" value="P:sphingolipid biosynthetic process"/>
    <property type="evidence" value="ECO:0007669"/>
    <property type="project" value="TreeGrafter"/>
</dbReference>
<evidence type="ECO:0000256" key="3">
    <source>
        <dbReference type="ARBA" id="ARBA00022679"/>
    </source>
</evidence>
<dbReference type="Pfam" id="PF01151">
    <property type="entry name" value="ELO"/>
    <property type="match status" value="1"/>
</dbReference>
<accession>A0A6P4ISS0</accession>
<dbReference type="EC" id="2.3.1.199" evidence="10"/>
<evidence type="ECO:0000313" key="12">
    <source>
        <dbReference type="RefSeq" id="XP_017026474.1"/>
    </source>
</evidence>
<dbReference type="GeneID" id="108077591"/>
<keyword evidence="2 10" id="KW-0444">Lipid biosynthesis</keyword>
<gene>
    <name evidence="12" type="primary">LOC108077591</name>
</gene>
<name>A0A6P4ISS0_DROKI</name>
<feature type="transmembrane region" description="Helical" evidence="10">
    <location>
        <begin position="192"/>
        <end position="212"/>
    </location>
</feature>
<evidence type="ECO:0000256" key="2">
    <source>
        <dbReference type="ARBA" id="ARBA00022516"/>
    </source>
</evidence>
<dbReference type="Proteomes" id="UP001652661">
    <property type="component" value="Chromosome 3R"/>
</dbReference>
<keyword evidence="8 10" id="KW-0472">Membrane</keyword>
<comment type="similarity">
    <text evidence="10">Belongs to the ELO family.</text>
</comment>
<keyword evidence="7 10" id="KW-0443">Lipid metabolism</keyword>
<dbReference type="RefSeq" id="XP_017026474.1">
    <property type="nucleotide sequence ID" value="XM_017170985.3"/>
</dbReference>
<keyword evidence="9 10" id="KW-0275">Fatty acid biosynthesis</keyword>
<evidence type="ECO:0000256" key="4">
    <source>
        <dbReference type="ARBA" id="ARBA00022692"/>
    </source>
</evidence>
<dbReference type="GO" id="GO:0042761">
    <property type="term" value="P:very long-chain fatty acid biosynthetic process"/>
    <property type="evidence" value="ECO:0007669"/>
    <property type="project" value="TreeGrafter"/>
</dbReference>
<dbReference type="PANTHER" id="PTHR11157:SF116">
    <property type="entry name" value="ELONGATION OF VERY LONG CHAIN FATTY ACIDS PROTEIN-RELATED"/>
    <property type="match status" value="1"/>
</dbReference>
<dbReference type="InterPro" id="IPR002076">
    <property type="entry name" value="ELO_fam"/>
</dbReference>
<keyword evidence="11" id="KW-1185">Reference proteome</keyword>